<protein>
    <submittedName>
        <fullName evidence="1">Uncharacterized protein</fullName>
    </submittedName>
</protein>
<sequence>MSEFAYVAIHTCGRIVAATVDSPDNKGKSRHVASWIRRGEPVERMAVEDVRKADWCECYRAKPKRGAKKGVVSAQLPLGGNS</sequence>
<proteinExistence type="predicted"/>
<gene>
    <name evidence="1" type="ORF">LCGC14_0989910</name>
</gene>
<accession>A0A0F9RCQ3</accession>
<dbReference type="EMBL" id="LAZR01003751">
    <property type="protein sequence ID" value="KKN15058.1"/>
    <property type="molecule type" value="Genomic_DNA"/>
</dbReference>
<organism evidence="1">
    <name type="scientific">marine sediment metagenome</name>
    <dbReference type="NCBI Taxonomy" id="412755"/>
    <lineage>
        <taxon>unclassified sequences</taxon>
        <taxon>metagenomes</taxon>
        <taxon>ecological metagenomes</taxon>
    </lineage>
</organism>
<evidence type="ECO:0000313" key="1">
    <source>
        <dbReference type="EMBL" id="KKN15058.1"/>
    </source>
</evidence>
<reference evidence="1" key="1">
    <citation type="journal article" date="2015" name="Nature">
        <title>Complex archaea that bridge the gap between prokaryotes and eukaryotes.</title>
        <authorList>
            <person name="Spang A."/>
            <person name="Saw J.H."/>
            <person name="Jorgensen S.L."/>
            <person name="Zaremba-Niedzwiedzka K."/>
            <person name="Martijn J."/>
            <person name="Lind A.E."/>
            <person name="van Eijk R."/>
            <person name="Schleper C."/>
            <person name="Guy L."/>
            <person name="Ettema T.J."/>
        </authorList>
    </citation>
    <scope>NUCLEOTIDE SEQUENCE</scope>
</reference>
<dbReference type="AlphaFoldDB" id="A0A0F9RCQ3"/>
<comment type="caution">
    <text evidence="1">The sequence shown here is derived from an EMBL/GenBank/DDBJ whole genome shotgun (WGS) entry which is preliminary data.</text>
</comment>
<name>A0A0F9RCQ3_9ZZZZ</name>